<dbReference type="Proteomes" id="UP000693942">
    <property type="component" value="Unassembled WGS sequence"/>
</dbReference>
<feature type="region of interest" description="Disordered" evidence="1">
    <location>
        <begin position="602"/>
        <end position="627"/>
    </location>
</feature>
<dbReference type="AlphaFoldDB" id="A0A8J5TSK6"/>
<evidence type="ECO:0000259" key="2">
    <source>
        <dbReference type="Pfam" id="PF06985"/>
    </source>
</evidence>
<comment type="caution">
    <text evidence="3">The sequence shown here is derived from an EMBL/GenBank/DDBJ whole genome shotgun (WGS) entry which is preliminary data.</text>
</comment>
<dbReference type="Pfam" id="PF06985">
    <property type="entry name" value="HET"/>
    <property type="match status" value="1"/>
</dbReference>
<dbReference type="PANTHER" id="PTHR37535:SF3">
    <property type="entry name" value="FLUG DOMAIN-CONTAINING PROTEIN"/>
    <property type="match status" value="1"/>
</dbReference>
<dbReference type="Pfam" id="PF11917">
    <property type="entry name" value="DUF3435"/>
    <property type="match status" value="1"/>
</dbReference>
<organism evidence="3 4">
    <name type="scientific">Fusarium oxysporum f. sp. raphani</name>
    <dbReference type="NCBI Taxonomy" id="96318"/>
    <lineage>
        <taxon>Eukaryota</taxon>
        <taxon>Fungi</taxon>
        <taxon>Dikarya</taxon>
        <taxon>Ascomycota</taxon>
        <taxon>Pezizomycotina</taxon>
        <taxon>Sordariomycetes</taxon>
        <taxon>Hypocreomycetidae</taxon>
        <taxon>Hypocreales</taxon>
        <taxon>Nectriaceae</taxon>
        <taxon>Fusarium</taxon>
        <taxon>Fusarium oxysporum species complex</taxon>
    </lineage>
</organism>
<dbReference type="InterPro" id="IPR021842">
    <property type="entry name" value="DUF3435"/>
</dbReference>
<dbReference type="InterPro" id="IPR010730">
    <property type="entry name" value="HET"/>
</dbReference>
<feature type="region of interest" description="Disordered" evidence="1">
    <location>
        <begin position="389"/>
        <end position="419"/>
    </location>
</feature>
<protein>
    <recommendedName>
        <fullName evidence="2">Heterokaryon incompatibility domain-containing protein</fullName>
    </recommendedName>
</protein>
<reference evidence="3" key="1">
    <citation type="submission" date="2021-04" db="EMBL/GenBank/DDBJ databases">
        <title>First draft genome resource for Brassicaceae pathogens Fusarium oxysporum f. sp. raphani and Fusarium oxysporum f. sp. rapae.</title>
        <authorList>
            <person name="Asai S."/>
        </authorList>
    </citation>
    <scope>NUCLEOTIDE SEQUENCE</scope>
    <source>
        <strain evidence="3">Tf1262</strain>
    </source>
</reference>
<dbReference type="PANTHER" id="PTHR37535">
    <property type="entry name" value="FLUG DOMAIN PROTEIN"/>
    <property type="match status" value="1"/>
</dbReference>
<gene>
    <name evidence="3" type="ORF">Forpi1262_v017172</name>
</gene>
<evidence type="ECO:0000313" key="3">
    <source>
        <dbReference type="EMBL" id="KAG7413195.1"/>
    </source>
</evidence>
<sequence>MTTNATTARNGLNQNHASFLERFNARQAQNRAAKQKPTLSVEEHAAHRAQLGTVRFIKPRYSEQTEINVSGIFNKWRRYCADMKVGEWKATLENLDRGTTQDFLVYICERYKITSWGSGHEYIRQFQQLYTTVNGQYMNRNDTKEVYKYYRSVLVPRFGHRPPNIDGKPVLNVDNLRVILTFNIAYDTTIFPGERHRINLAGCYQLLCYTGARPAELVDGERQKPKDGSIQELFGQNAVQSSASASSEEQEAPADEQSKVLNGLLCQETGTRRFLVLVVPTGEHSAILYNNDRCGTVFYFAPTRKLLFCAVSTILALALHDNAFDAPSLTDAAVIFRSQPPRFKHCIPLRWKKSMLMTPIFRRYRGTELSADEAMLYSKLRDDIGQQSLDSGHERRWTPRFARRGAGNAANGDAPDSVRDQMMRQDPRFMTFQNAYLNEIANFDLQNAFLEEEKESQLFRLFAHVSLTRDPRVTADMVPDEVWANLAQAPEIVELEEQRAQLKRGKYRIEGHEDEEEIRQLTNKIRTKRAYREKQVQARGEEEEEYTEPVVDVHIPERDRLANILCHQPDGLTEDQVLEQRIEAIQLMVALCDKRETVKRHRVQQNVRTQAQPHIKTEPSEADSEPEHNLNQFPILMQPGQCPDCIGDERLSLEERAFSYCRPRKEKKETKIDKVMGSLIAVEPTKSTAEPFSSLLPSQPWPRTIKYEQIKSWITYCNENHDDTCTSKEKTQLQPFKVIDCISYQSGEPIKPVSLPMNQEYAALSYVWGEDDKKQSAVSESTAPVINDSIEVTKRLGYKYLWVDRHCIDQKQSENSKKKEFEMMDKIYSQASFTIIAAAGRDSRDGLAGVTAPRDQQKEPLQIDNMQFRYLGKPPREKIQSTKWAERGWTYQEGFLSRRRIFFTNEQVVFQCNNMTCLESLSISMEALHIKSGRVLDDIQPLEIKPPDTSRKTIGDHIMGYSAKQLTEKENSLDAFLGILSYYEAKYSWGQFLGNPIHDEEPHMINAWYHLKPATRVRKFPTWSWTGWRGRLKLTSRDNPEYKLELATLTGEIIHIDVYKKRRLFERPKLKPFIQLTGMVIDVSFEFIDWANHKEDWTQDLQNGIWAALRFTDNITAYSFFYLDHESLAEKKDFSLPAMILESGTSSKEKNTIILVLQEGNGYYQRAGLIRMASVTSPEAKYSGRENDVQPTVYKDASGCWSRNAPTCEMKKWVWLQAAEDRTFQVW</sequence>
<name>A0A8J5TSK6_FUSOX</name>
<evidence type="ECO:0000256" key="1">
    <source>
        <dbReference type="SAM" id="MobiDB-lite"/>
    </source>
</evidence>
<dbReference type="EMBL" id="JAELUR010000023">
    <property type="protein sequence ID" value="KAG7413195.1"/>
    <property type="molecule type" value="Genomic_DNA"/>
</dbReference>
<evidence type="ECO:0000313" key="4">
    <source>
        <dbReference type="Proteomes" id="UP000693942"/>
    </source>
</evidence>
<feature type="domain" description="Heterokaryon incompatibility" evidence="2">
    <location>
        <begin position="761"/>
        <end position="893"/>
    </location>
</feature>
<proteinExistence type="predicted"/>
<accession>A0A8J5TSK6</accession>